<keyword evidence="1" id="KW-0472">Membrane</keyword>
<evidence type="ECO:0000256" key="2">
    <source>
        <dbReference type="SAM" id="SignalP"/>
    </source>
</evidence>
<proteinExistence type="predicted"/>
<organism evidence="3 4">
    <name type="scientific">Jannaschia ovalis</name>
    <dbReference type="NCBI Taxonomy" id="3038773"/>
    <lineage>
        <taxon>Bacteria</taxon>
        <taxon>Pseudomonadati</taxon>
        <taxon>Pseudomonadota</taxon>
        <taxon>Alphaproteobacteria</taxon>
        <taxon>Rhodobacterales</taxon>
        <taxon>Roseobacteraceae</taxon>
        <taxon>Jannaschia</taxon>
    </lineage>
</organism>
<keyword evidence="1" id="KW-0812">Transmembrane</keyword>
<accession>A0ABY8LJ05</accession>
<dbReference type="EMBL" id="CP122537">
    <property type="protein sequence ID" value="WGH80098.1"/>
    <property type="molecule type" value="Genomic_DNA"/>
</dbReference>
<name>A0ABY8LJ05_9RHOB</name>
<evidence type="ECO:0000256" key="1">
    <source>
        <dbReference type="SAM" id="Phobius"/>
    </source>
</evidence>
<evidence type="ECO:0008006" key="5">
    <source>
        <dbReference type="Google" id="ProtNLM"/>
    </source>
</evidence>
<keyword evidence="2" id="KW-0732">Signal</keyword>
<keyword evidence="1" id="KW-1133">Transmembrane helix</keyword>
<feature type="signal peptide" evidence="2">
    <location>
        <begin position="1"/>
        <end position="24"/>
    </location>
</feature>
<feature type="chain" id="PRO_5045584056" description="Tellurite resistance protein TerB" evidence="2">
    <location>
        <begin position="25"/>
        <end position="207"/>
    </location>
</feature>
<feature type="transmembrane region" description="Helical" evidence="1">
    <location>
        <begin position="48"/>
        <end position="67"/>
    </location>
</feature>
<keyword evidence="4" id="KW-1185">Reference proteome</keyword>
<sequence length="207" mass="23181">MIRPPRPLAQAAAFFALLAGPARAGDLMDRGELHLFPGPIQSWLETVRVLPWSIGCVSIIALILTVARRLRLRRRDMRRTVLGLSNGPRFRAVDAMCHAVWKGRGIHPKRLKRALEIARSLTDMDFTEDHLREAAQRADRIIIPINFRWMRKGLTQGEKMVVFNAALSVLLAEAPLSPSDRAFLMVLARGLGLKRDQLRGLSALLPA</sequence>
<dbReference type="Proteomes" id="UP001243420">
    <property type="component" value="Chromosome"/>
</dbReference>
<gene>
    <name evidence="3" type="ORF">P8627_07490</name>
</gene>
<dbReference type="RefSeq" id="WP_279967145.1">
    <property type="nucleotide sequence ID" value="NZ_CP122537.1"/>
</dbReference>
<reference evidence="3 4" key="1">
    <citation type="submission" date="2023-04" db="EMBL/GenBank/DDBJ databases">
        <title>Jannaschia ovalis sp. nov., a marine bacterium isolated from sea tidal flat.</title>
        <authorList>
            <person name="Kwon D.Y."/>
            <person name="Kim J.-J."/>
        </authorList>
    </citation>
    <scope>NUCLEOTIDE SEQUENCE [LARGE SCALE GENOMIC DNA]</scope>
    <source>
        <strain evidence="3 4">GRR-S6-38</strain>
    </source>
</reference>
<protein>
    <recommendedName>
        <fullName evidence="5">Tellurite resistance protein TerB</fullName>
    </recommendedName>
</protein>
<evidence type="ECO:0000313" key="3">
    <source>
        <dbReference type="EMBL" id="WGH80098.1"/>
    </source>
</evidence>
<dbReference type="InterPro" id="IPR029024">
    <property type="entry name" value="TerB-like"/>
</dbReference>
<dbReference type="SUPFAM" id="SSF158682">
    <property type="entry name" value="TerB-like"/>
    <property type="match status" value="1"/>
</dbReference>
<evidence type="ECO:0000313" key="4">
    <source>
        <dbReference type="Proteomes" id="UP001243420"/>
    </source>
</evidence>